<feature type="non-terminal residue" evidence="3">
    <location>
        <position position="1"/>
    </location>
</feature>
<dbReference type="Proteomes" id="UP000276133">
    <property type="component" value="Unassembled WGS sequence"/>
</dbReference>
<dbReference type="Pfam" id="PF00036">
    <property type="entry name" value="EF-hand_1"/>
    <property type="match status" value="1"/>
</dbReference>
<dbReference type="Gene3D" id="1.10.238.10">
    <property type="entry name" value="EF-hand"/>
    <property type="match status" value="1"/>
</dbReference>
<dbReference type="GO" id="GO:0005509">
    <property type="term" value="F:calcium ion binding"/>
    <property type="evidence" value="ECO:0007669"/>
    <property type="project" value="InterPro"/>
</dbReference>
<dbReference type="InterPro" id="IPR002048">
    <property type="entry name" value="EF_hand_dom"/>
</dbReference>
<organism evidence="3 4">
    <name type="scientific">Brachionus plicatilis</name>
    <name type="common">Marine rotifer</name>
    <name type="synonym">Brachionus muelleri</name>
    <dbReference type="NCBI Taxonomy" id="10195"/>
    <lineage>
        <taxon>Eukaryota</taxon>
        <taxon>Metazoa</taxon>
        <taxon>Spiralia</taxon>
        <taxon>Gnathifera</taxon>
        <taxon>Rotifera</taxon>
        <taxon>Eurotatoria</taxon>
        <taxon>Monogononta</taxon>
        <taxon>Pseudotrocha</taxon>
        <taxon>Ploima</taxon>
        <taxon>Brachionidae</taxon>
        <taxon>Brachionus</taxon>
    </lineage>
</organism>
<feature type="domain" description="EF-hand" evidence="2">
    <location>
        <begin position="176"/>
        <end position="209"/>
    </location>
</feature>
<proteinExistence type="predicted"/>
<dbReference type="InterPro" id="IPR018247">
    <property type="entry name" value="EF_Hand_1_Ca_BS"/>
</dbReference>
<dbReference type="AlphaFoldDB" id="A0A3M7SQB1"/>
<dbReference type="InterPro" id="IPR011992">
    <property type="entry name" value="EF-hand-dom_pair"/>
</dbReference>
<dbReference type="SUPFAM" id="SSF47473">
    <property type="entry name" value="EF-hand"/>
    <property type="match status" value="1"/>
</dbReference>
<sequence length="209" mass="23201">IFQKPAEADPVVVKPRNVIVQWEAPQVVVRKETKYLGVIRANPAEYVSRYGASLKQSGELPSFVTDIKTPDGLVLAANYRYNSLYELEGDVQALRLIDLDREGLAEYRSYLQRLGIVGGNASPALSYSSAPVSLSSILALADELLTNLNKNPENRVPISDAESALFKLTDRLGRNFNQSDVGGFFSKLDSNRDGYVDFDEFKKAFLSIY</sequence>
<comment type="caution">
    <text evidence="3">The sequence shown here is derived from an EMBL/GenBank/DDBJ whole genome shotgun (WGS) entry which is preliminary data.</text>
</comment>
<evidence type="ECO:0000259" key="2">
    <source>
        <dbReference type="PROSITE" id="PS50222"/>
    </source>
</evidence>
<gene>
    <name evidence="3" type="ORF">BpHYR1_049099</name>
</gene>
<dbReference type="PROSITE" id="PS00018">
    <property type="entry name" value="EF_HAND_1"/>
    <property type="match status" value="1"/>
</dbReference>
<dbReference type="EMBL" id="REGN01000933">
    <property type="protein sequence ID" value="RNA38024.1"/>
    <property type="molecule type" value="Genomic_DNA"/>
</dbReference>
<dbReference type="OrthoDB" id="296996at2759"/>
<evidence type="ECO:0000313" key="3">
    <source>
        <dbReference type="EMBL" id="RNA38024.1"/>
    </source>
</evidence>
<dbReference type="SMART" id="SM00054">
    <property type="entry name" value="EFh"/>
    <property type="match status" value="1"/>
</dbReference>
<keyword evidence="1" id="KW-0106">Calcium</keyword>
<evidence type="ECO:0000313" key="4">
    <source>
        <dbReference type="Proteomes" id="UP000276133"/>
    </source>
</evidence>
<accession>A0A3M7SQB1</accession>
<dbReference type="PROSITE" id="PS50222">
    <property type="entry name" value="EF_HAND_2"/>
    <property type="match status" value="1"/>
</dbReference>
<reference evidence="3 4" key="1">
    <citation type="journal article" date="2018" name="Sci. Rep.">
        <title>Genomic signatures of local adaptation to the degree of environmental predictability in rotifers.</title>
        <authorList>
            <person name="Franch-Gras L."/>
            <person name="Hahn C."/>
            <person name="Garcia-Roger E.M."/>
            <person name="Carmona M.J."/>
            <person name="Serra M."/>
            <person name="Gomez A."/>
        </authorList>
    </citation>
    <scope>NUCLEOTIDE SEQUENCE [LARGE SCALE GENOMIC DNA]</scope>
    <source>
        <strain evidence="3">HYR1</strain>
    </source>
</reference>
<protein>
    <recommendedName>
        <fullName evidence="2">EF-hand domain-containing protein</fullName>
    </recommendedName>
</protein>
<evidence type="ECO:0000256" key="1">
    <source>
        <dbReference type="ARBA" id="ARBA00022837"/>
    </source>
</evidence>
<name>A0A3M7SQB1_BRAPC</name>
<keyword evidence="4" id="KW-1185">Reference proteome</keyword>